<dbReference type="SUPFAM" id="SSF46785">
    <property type="entry name" value="Winged helix' DNA-binding domain"/>
    <property type="match status" value="1"/>
</dbReference>
<dbReference type="SMART" id="SM00418">
    <property type="entry name" value="HTH_ARSR"/>
    <property type="match status" value="1"/>
</dbReference>
<name>A0ABP8VG72_9HYPH</name>
<sequence length="311" mass="35788">MKKRVSLDAMIRLLKTMADVNHLRILALLCHEDLTISDLTFILGQSQSRILQHLRLLREALFIRSCQKRGENYFTFCHNCLGKDIVMAVITALPKHDMMLARDLERLMEVKKQRSKVAQERFLRQKAEWEALRLSYIADQVVENALLEIIGDKPFEAMLTIGVEIGSVLKLFSDLYRHGVEVILESNILHLSIGDETFDLVLLHWAFHFLDNPKIALHEAARVLRPHGRLLIIDFVEQKVASSHVCHTHISCGFSDAQIEQWIENTGLILEQTVCLASMKNNNKELIPIIWLARDPRLLVDDIKDKKIDFA</sequence>
<dbReference type="InterPro" id="IPR036390">
    <property type="entry name" value="WH_DNA-bd_sf"/>
</dbReference>
<dbReference type="EMBL" id="BAABJA010000004">
    <property type="protein sequence ID" value="GAA4662673.1"/>
    <property type="molecule type" value="Genomic_DNA"/>
</dbReference>
<comment type="caution">
    <text evidence="2">The sequence shown here is derived from an EMBL/GenBank/DDBJ whole genome shotgun (WGS) entry which is preliminary data.</text>
</comment>
<dbReference type="CDD" id="cd02440">
    <property type="entry name" value="AdoMet_MTases"/>
    <property type="match status" value="1"/>
</dbReference>
<feature type="domain" description="HTH arsR-type" evidence="1">
    <location>
        <begin position="2"/>
        <end position="101"/>
    </location>
</feature>
<keyword evidence="3" id="KW-1185">Reference proteome</keyword>
<dbReference type="Gene3D" id="1.10.10.10">
    <property type="entry name" value="Winged helix-like DNA-binding domain superfamily/Winged helix DNA-binding domain"/>
    <property type="match status" value="1"/>
</dbReference>
<evidence type="ECO:0000313" key="3">
    <source>
        <dbReference type="Proteomes" id="UP001501699"/>
    </source>
</evidence>
<dbReference type="InterPro" id="IPR011991">
    <property type="entry name" value="ArsR-like_HTH"/>
</dbReference>
<dbReference type="CDD" id="cd00090">
    <property type="entry name" value="HTH_ARSR"/>
    <property type="match status" value="1"/>
</dbReference>
<dbReference type="PROSITE" id="PS50987">
    <property type="entry name" value="HTH_ARSR_2"/>
    <property type="match status" value="1"/>
</dbReference>
<protein>
    <submittedName>
        <fullName evidence="2">Metalloregulator ArsR/SmtB family transcription factor</fullName>
    </submittedName>
</protein>
<evidence type="ECO:0000313" key="2">
    <source>
        <dbReference type="EMBL" id="GAA4662673.1"/>
    </source>
</evidence>
<dbReference type="InterPro" id="IPR029063">
    <property type="entry name" value="SAM-dependent_MTases_sf"/>
</dbReference>
<dbReference type="RefSeq" id="WP_345118869.1">
    <property type="nucleotide sequence ID" value="NZ_BAABJA010000004.1"/>
</dbReference>
<proteinExistence type="predicted"/>
<dbReference type="Proteomes" id="UP001501699">
    <property type="component" value="Unassembled WGS sequence"/>
</dbReference>
<reference evidence="3" key="1">
    <citation type="journal article" date="2019" name="Int. J. Syst. Evol. Microbiol.">
        <title>The Global Catalogue of Microorganisms (GCM) 10K type strain sequencing project: providing services to taxonomists for standard genome sequencing and annotation.</title>
        <authorList>
            <consortium name="The Broad Institute Genomics Platform"/>
            <consortium name="The Broad Institute Genome Sequencing Center for Infectious Disease"/>
            <person name="Wu L."/>
            <person name="Ma J."/>
        </authorList>
    </citation>
    <scope>NUCLEOTIDE SEQUENCE [LARGE SCALE GENOMIC DNA]</scope>
    <source>
        <strain evidence="3">JCM 17714</strain>
    </source>
</reference>
<dbReference type="InterPro" id="IPR001845">
    <property type="entry name" value="HTH_ArsR_DNA-bd_dom"/>
</dbReference>
<dbReference type="Pfam" id="PF01022">
    <property type="entry name" value="HTH_5"/>
    <property type="match status" value="1"/>
</dbReference>
<gene>
    <name evidence="2" type="ORF">GCM10023262_08370</name>
</gene>
<organism evidence="2 3">
    <name type="scientific">Bartonella pachyuromydis</name>
    <dbReference type="NCBI Taxonomy" id="931097"/>
    <lineage>
        <taxon>Bacteria</taxon>
        <taxon>Pseudomonadati</taxon>
        <taxon>Pseudomonadota</taxon>
        <taxon>Alphaproteobacteria</taxon>
        <taxon>Hyphomicrobiales</taxon>
        <taxon>Bartonellaceae</taxon>
        <taxon>Bartonella</taxon>
    </lineage>
</organism>
<dbReference type="Pfam" id="PF08241">
    <property type="entry name" value="Methyltransf_11"/>
    <property type="match status" value="1"/>
</dbReference>
<evidence type="ECO:0000259" key="1">
    <source>
        <dbReference type="PROSITE" id="PS50987"/>
    </source>
</evidence>
<dbReference type="InterPro" id="IPR036388">
    <property type="entry name" value="WH-like_DNA-bd_sf"/>
</dbReference>
<dbReference type="InterPro" id="IPR013216">
    <property type="entry name" value="Methyltransf_11"/>
</dbReference>
<dbReference type="SUPFAM" id="SSF53335">
    <property type="entry name" value="S-adenosyl-L-methionine-dependent methyltransferases"/>
    <property type="match status" value="1"/>
</dbReference>
<dbReference type="Gene3D" id="3.40.50.150">
    <property type="entry name" value="Vaccinia Virus protein VP39"/>
    <property type="match status" value="1"/>
</dbReference>
<accession>A0ABP8VG72</accession>